<dbReference type="Proteomes" id="UP000603434">
    <property type="component" value="Unassembled WGS sequence"/>
</dbReference>
<dbReference type="PANTHER" id="PTHR30441:SF4">
    <property type="entry name" value="PROTEIN ASMA"/>
    <property type="match status" value="1"/>
</dbReference>
<protein>
    <submittedName>
        <fullName evidence="2">Uncharacterized protein</fullName>
    </submittedName>
</protein>
<evidence type="ECO:0000313" key="3">
    <source>
        <dbReference type="Proteomes" id="UP000603434"/>
    </source>
</evidence>
<evidence type="ECO:0000313" key="2">
    <source>
        <dbReference type="EMBL" id="MBC8361056.1"/>
    </source>
</evidence>
<keyword evidence="1" id="KW-0472">Membrane</keyword>
<keyword evidence="1" id="KW-1133">Transmembrane helix</keyword>
<keyword evidence="1" id="KW-0812">Transmembrane</keyword>
<dbReference type="EMBL" id="JACNJH010000119">
    <property type="protein sequence ID" value="MBC8361056.1"/>
    <property type="molecule type" value="Genomic_DNA"/>
</dbReference>
<evidence type="ECO:0000256" key="1">
    <source>
        <dbReference type="SAM" id="Phobius"/>
    </source>
</evidence>
<dbReference type="PANTHER" id="PTHR30441">
    <property type="entry name" value="DUF748 DOMAIN-CONTAINING PROTEIN"/>
    <property type="match status" value="1"/>
</dbReference>
<name>A0A8J6TM60_9BACT</name>
<accession>A0A8J6TM60</accession>
<proteinExistence type="predicted"/>
<organism evidence="2 3">
    <name type="scientific">Candidatus Desulfatibia profunda</name>
    <dbReference type="NCBI Taxonomy" id="2841695"/>
    <lineage>
        <taxon>Bacteria</taxon>
        <taxon>Pseudomonadati</taxon>
        <taxon>Thermodesulfobacteriota</taxon>
        <taxon>Desulfobacteria</taxon>
        <taxon>Desulfobacterales</taxon>
        <taxon>Desulfobacterales incertae sedis</taxon>
        <taxon>Candidatus Desulfatibia</taxon>
    </lineage>
</organism>
<reference evidence="2 3" key="1">
    <citation type="submission" date="2020-08" db="EMBL/GenBank/DDBJ databases">
        <title>Bridging the membrane lipid divide: bacteria of the FCB group superphylum have the potential to synthesize archaeal ether lipids.</title>
        <authorList>
            <person name="Villanueva L."/>
            <person name="Von Meijenfeldt F.A.B."/>
            <person name="Westbye A.B."/>
            <person name="Yadav S."/>
            <person name="Hopmans E.C."/>
            <person name="Dutilh B.E."/>
            <person name="Sinninghe Damste J.S."/>
        </authorList>
    </citation>
    <scope>NUCLEOTIDE SEQUENCE [LARGE SCALE GENOMIC DNA]</scope>
    <source>
        <strain evidence="2">NIOZ-UU30</strain>
    </source>
</reference>
<comment type="caution">
    <text evidence="2">The sequence shown here is derived from an EMBL/GenBank/DDBJ whole genome shotgun (WGS) entry which is preliminary data.</text>
</comment>
<dbReference type="InterPro" id="IPR052894">
    <property type="entry name" value="AsmA-related"/>
</dbReference>
<sequence>MSISPTPGSKTKTGIIKKVLVILSAAVLTLVFLLVGFVIFLPKLISTERFKGFVENRASIATNRRVQIGALRWERADEILIDNISLGDDPAFSSQPMLLVKGARIKIFFSDIIDGRLHLDVAVDGVEAGFIREKSGQTNVGLLLAQFEPAETAETEPLPVILKNMSFSVPLDIQARVHLDHIFIRAEDRIRDKRLALQDAAVRLDIPSLYLEPITLTASAAIDIDGSKAPPFSLNILIKNLVNPEGKLRVTDTDIEVKGTCPGAEWVFAGSLNTLKMNGRAACDLLKFSKILEPFIAPRFLPAEIAGNLSIVFNGSANPQASIAYSATLEGQGIVLSKGVLGDKTLGPLGFTIMNQGVLDAVKARLSIEKGELAFLQKSGMVWNGEVQNIFGTAPEANVNFGSIRFDIGELLDPFKKFIPQGVKFSGKTRNRFPILEITNANFSGPLPSGPNQIRVNDLVLKIPDVRFAPGEFQGILLSATGVRLAVTDLRSTLKEFFPAQLSLTAALITDSIYIKGTKDIHVKKLSVPMISVISNDIHRSKNPLIGLTGRFKIQDTLTADAINIPSLITINNFQKSMEAALEFPSDTSARLAVKDLKIDIPELILADSTHGPFITNAKLDGRIDEISFPGSETLNADIKGIKSHLLVDNVLVADIEADAENMGWALLKAKGTLLINMVPFSEKFIAKVYDKLTLTGRTSVNWDFTGRLPKKKQIHALISPSINVKDDLDFIDRFDAGCSLKDMGVDLAVSEDMRLKVGSVSTGPSLRYSFDAKTGKGKMDGEILLQGLQKVPFRRMGDTRLSAEIIVSGEHNHLESATFSQVMELKPANINQTFELSLTGMDRIVQRNLKMRFPLWLKYLGGTARGTLEVSEKTNLAMLVENLKFEGRLRSGLELLLVPGESVRLNAWASSPEMNVSLGEFFNVKGLKTDLNFEKEYRIIEEEKIKADQKKMMPLSVSVLKAESEPAAGSAFEFDTQDAAVTTFMGELQNRFSTRHAVAFTSAYWGLGPLPLSVDRSVIDFNLNKGLPGSDYFQVDVLGGTMIGSVAVLRSNDIFFLQPRLAFSDVNTARINPAAGTKDTDDSALSGQLWARIPLASLPSSLLSEFQMSLNLSRIGSRSLERFLYALDPSESNEVIVSQRQLLRLGFPRWIHVDINDGNLSLDGEVDVKGVSVAIPSLRRLNVANLAGVDNYVEYLAGLVPLIEALNIFSANVIKIGKNGEYLKFSNVR</sequence>
<dbReference type="GO" id="GO:0005886">
    <property type="term" value="C:plasma membrane"/>
    <property type="evidence" value="ECO:0007669"/>
    <property type="project" value="TreeGrafter"/>
</dbReference>
<gene>
    <name evidence="2" type="ORF">H8E23_06640</name>
</gene>
<dbReference type="AlphaFoldDB" id="A0A8J6TM60"/>
<dbReference type="GO" id="GO:0090313">
    <property type="term" value="P:regulation of protein targeting to membrane"/>
    <property type="evidence" value="ECO:0007669"/>
    <property type="project" value="TreeGrafter"/>
</dbReference>
<feature type="transmembrane region" description="Helical" evidence="1">
    <location>
        <begin position="20"/>
        <end position="41"/>
    </location>
</feature>